<protein>
    <submittedName>
        <fullName evidence="2">(northern house mosquito) hypothetical protein</fullName>
    </submittedName>
</protein>
<evidence type="ECO:0000313" key="2">
    <source>
        <dbReference type="EMBL" id="CAG6512905.1"/>
    </source>
</evidence>
<feature type="region of interest" description="Disordered" evidence="1">
    <location>
        <begin position="1"/>
        <end position="46"/>
    </location>
</feature>
<name>A0A8D8DQG0_CULPI</name>
<dbReference type="EMBL" id="HBUE01271995">
    <property type="protein sequence ID" value="CAG6564367.1"/>
    <property type="molecule type" value="Transcribed_RNA"/>
</dbReference>
<proteinExistence type="predicted"/>
<dbReference type="EMBL" id="HBUE01271996">
    <property type="protein sequence ID" value="CAG6564370.1"/>
    <property type="molecule type" value="Transcribed_RNA"/>
</dbReference>
<feature type="compositionally biased region" description="Basic and acidic residues" evidence="1">
    <location>
        <begin position="27"/>
        <end position="46"/>
    </location>
</feature>
<dbReference type="EMBL" id="HBUE01166677">
    <property type="protein sequence ID" value="CAG6512905.1"/>
    <property type="molecule type" value="Transcribed_RNA"/>
</dbReference>
<reference evidence="2" key="1">
    <citation type="submission" date="2021-05" db="EMBL/GenBank/DDBJ databases">
        <authorList>
            <person name="Alioto T."/>
            <person name="Alioto T."/>
            <person name="Gomez Garrido J."/>
        </authorList>
    </citation>
    <scope>NUCLEOTIDE SEQUENCE</scope>
</reference>
<accession>A0A8D8DQG0</accession>
<evidence type="ECO:0000256" key="1">
    <source>
        <dbReference type="SAM" id="MobiDB-lite"/>
    </source>
</evidence>
<dbReference type="AlphaFoldDB" id="A0A8D8DQG0"/>
<dbReference type="EMBL" id="HBUE01166675">
    <property type="protein sequence ID" value="CAG6512900.1"/>
    <property type="molecule type" value="Transcribed_RNA"/>
</dbReference>
<dbReference type="EMBL" id="HBUE01271997">
    <property type="protein sequence ID" value="CAG6564372.1"/>
    <property type="molecule type" value="Transcribed_RNA"/>
</dbReference>
<organism evidence="2">
    <name type="scientific">Culex pipiens</name>
    <name type="common">House mosquito</name>
    <dbReference type="NCBI Taxonomy" id="7175"/>
    <lineage>
        <taxon>Eukaryota</taxon>
        <taxon>Metazoa</taxon>
        <taxon>Ecdysozoa</taxon>
        <taxon>Arthropoda</taxon>
        <taxon>Hexapoda</taxon>
        <taxon>Insecta</taxon>
        <taxon>Pterygota</taxon>
        <taxon>Neoptera</taxon>
        <taxon>Endopterygota</taxon>
        <taxon>Diptera</taxon>
        <taxon>Nematocera</taxon>
        <taxon>Culicoidea</taxon>
        <taxon>Culicidae</taxon>
        <taxon>Culicinae</taxon>
        <taxon>Culicini</taxon>
        <taxon>Culex</taxon>
        <taxon>Culex</taxon>
    </lineage>
</organism>
<dbReference type="EMBL" id="HBUE01166676">
    <property type="protein sequence ID" value="CAG6512903.1"/>
    <property type="molecule type" value="Transcribed_RNA"/>
</dbReference>
<sequence length="124" mass="14122">MGRSPERYGAYQGHQGAGFPPRPVPTRAEHRDRLDEGGFGPEEHQRGIFRRIRGIRRLKGRVLLPLPSYPVLRTSSQRQAQLRRRCAQVSHVRRGQRAEPADAAVAGYPEQISRAIINLQHQRT</sequence>